<sequence>MKITRHKKVHKYLSFFCNNFGFRQPYQVLIDGTFCYAALKNQVNIREQIPKYLEAEVKLLTTQCVIIEAEKLGSSVFGALMIVKQFGTHKCGHNDKPVPASVCLLSMLGGANSNRYFIATQDRELQKSASTIPGTPVLFLHQKTPTLQPPSEISTAKAKKHTMTLFDVRKHEEESFKTLRKKFGVLDKEGIIKKRKKKKGPNPLSCKKKQKKSVVVEHKEELKKKRKRKRVKIPKHLKEHWIAQLKNETTNITSSLLNNVNIGNTS</sequence>
<comment type="similarity">
    <text evidence="6">Belongs to the UTP23/FCF1 family. UTP23 subfamily.</text>
</comment>
<dbReference type="AlphaFoldDB" id="A0A7R9FEX5"/>
<accession>A0A7R9FEX5</accession>
<dbReference type="Pfam" id="PF24779">
    <property type="entry name" value="UTP23_sensor"/>
    <property type="match status" value="1"/>
</dbReference>
<dbReference type="Pfam" id="PF04900">
    <property type="entry name" value="Fcf1"/>
    <property type="match status" value="1"/>
</dbReference>
<gene>
    <name evidence="9" type="ORF">TTEB3V08_LOCUS63</name>
</gene>
<keyword evidence="4" id="KW-0539">Nucleus</keyword>
<evidence type="ECO:0000256" key="7">
    <source>
        <dbReference type="ARBA" id="ARBA00071400"/>
    </source>
</evidence>
<comment type="function">
    <text evidence="5">Involved in rRNA-processing and ribosome biogenesis.</text>
</comment>
<dbReference type="InterPro" id="IPR029060">
    <property type="entry name" value="PIN-like_dom_sf"/>
</dbReference>
<evidence type="ECO:0000256" key="2">
    <source>
        <dbReference type="ARBA" id="ARBA00022517"/>
    </source>
</evidence>
<proteinExistence type="inferred from homology"/>
<dbReference type="InterPro" id="IPR057776">
    <property type="entry name" value="UTP23_sensor"/>
</dbReference>
<evidence type="ECO:0000256" key="3">
    <source>
        <dbReference type="ARBA" id="ARBA00022552"/>
    </source>
</evidence>
<protein>
    <recommendedName>
        <fullName evidence="7">rRNA-processing protein UTP23 homolog</fullName>
    </recommendedName>
</protein>
<dbReference type="CDD" id="cd09866">
    <property type="entry name" value="PIN_Fcf1-Utp23-H"/>
    <property type="match status" value="1"/>
</dbReference>
<dbReference type="GO" id="GO:0006364">
    <property type="term" value="P:rRNA processing"/>
    <property type="evidence" value="ECO:0007669"/>
    <property type="project" value="UniProtKB-KW"/>
</dbReference>
<keyword evidence="2" id="KW-0690">Ribosome biogenesis</keyword>
<organism evidence="9">
    <name type="scientific">Timema tahoe</name>
    <dbReference type="NCBI Taxonomy" id="61484"/>
    <lineage>
        <taxon>Eukaryota</taxon>
        <taxon>Metazoa</taxon>
        <taxon>Ecdysozoa</taxon>
        <taxon>Arthropoda</taxon>
        <taxon>Hexapoda</taxon>
        <taxon>Insecta</taxon>
        <taxon>Pterygota</taxon>
        <taxon>Neoptera</taxon>
        <taxon>Polyneoptera</taxon>
        <taxon>Phasmatodea</taxon>
        <taxon>Timematodea</taxon>
        <taxon>Timematoidea</taxon>
        <taxon>Timematidae</taxon>
        <taxon>Timema</taxon>
    </lineage>
</organism>
<reference evidence="9" key="1">
    <citation type="submission" date="2020-11" db="EMBL/GenBank/DDBJ databases">
        <authorList>
            <person name="Tran Van P."/>
        </authorList>
    </citation>
    <scope>NUCLEOTIDE SEQUENCE</scope>
</reference>
<evidence type="ECO:0000256" key="4">
    <source>
        <dbReference type="ARBA" id="ARBA00023242"/>
    </source>
</evidence>
<comment type="subcellular location">
    <subcellularLocation>
        <location evidence="1">Nucleus</location>
        <location evidence="1">Nucleolus</location>
    </subcellularLocation>
</comment>
<evidence type="ECO:0000256" key="6">
    <source>
        <dbReference type="ARBA" id="ARBA00038503"/>
    </source>
</evidence>
<dbReference type="PANTHER" id="PTHR12416">
    <property type="entry name" value="RRNA-PROCESSING PROTEIN UTP23 HOMOLOG"/>
    <property type="match status" value="1"/>
</dbReference>
<evidence type="ECO:0000313" key="9">
    <source>
        <dbReference type="EMBL" id="CAD7451863.1"/>
    </source>
</evidence>
<dbReference type="Gene3D" id="3.40.50.1010">
    <property type="entry name" value="5'-nuclease"/>
    <property type="match status" value="1"/>
</dbReference>
<evidence type="ECO:0000256" key="5">
    <source>
        <dbReference type="ARBA" id="ARBA00037300"/>
    </source>
</evidence>
<dbReference type="SUPFAM" id="SSF88723">
    <property type="entry name" value="PIN domain-like"/>
    <property type="match status" value="1"/>
</dbReference>
<evidence type="ECO:0000259" key="8">
    <source>
        <dbReference type="Pfam" id="PF24779"/>
    </source>
</evidence>
<dbReference type="GO" id="GO:0032040">
    <property type="term" value="C:small-subunit processome"/>
    <property type="evidence" value="ECO:0007669"/>
    <property type="project" value="InterPro"/>
</dbReference>
<dbReference type="FunFam" id="3.40.50.1010:FF:000006">
    <property type="entry name" value="rRNA-processing protein UTP23 homolog"/>
    <property type="match status" value="1"/>
</dbReference>
<evidence type="ECO:0000256" key="1">
    <source>
        <dbReference type="ARBA" id="ARBA00004604"/>
    </source>
</evidence>
<keyword evidence="3" id="KW-0698">rRNA processing</keyword>
<dbReference type="EMBL" id="OE000007">
    <property type="protein sequence ID" value="CAD7451863.1"/>
    <property type="molecule type" value="Genomic_DNA"/>
</dbReference>
<dbReference type="InterPro" id="IPR006984">
    <property type="entry name" value="Fcf1/UTP23"/>
</dbReference>
<feature type="domain" description="UTP23 sensor motif region" evidence="8">
    <location>
        <begin position="193"/>
        <end position="211"/>
    </location>
</feature>
<name>A0A7R9FEX5_9NEOP</name>